<dbReference type="EC" id="5.1.3.2" evidence="7"/>
<reference evidence="15" key="1">
    <citation type="submission" date="2025-08" db="UniProtKB">
        <authorList>
            <consortium name="RefSeq"/>
        </authorList>
    </citation>
    <scope>IDENTIFICATION</scope>
</reference>
<evidence type="ECO:0000256" key="5">
    <source>
        <dbReference type="ARBA" id="ARBA00004947"/>
    </source>
</evidence>
<keyword evidence="8" id="KW-0520">NAD</keyword>
<dbReference type="InterPro" id="IPR016040">
    <property type="entry name" value="NAD(P)-bd_dom"/>
</dbReference>
<dbReference type="InterPro" id="IPR036291">
    <property type="entry name" value="NAD(P)-bd_dom_sf"/>
</dbReference>
<evidence type="ECO:0000256" key="1">
    <source>
        <dbReference type="ARBA" id="ARBA00000014"/>
    </source>
</evidence>
<evidence type="ECO:0000256" key="10">
    <source>
        <dbReference type="ARBA" id="ARBA00023235"/>
    </source>
</evidence>
<evidence type="ECO:0000256" key="7">
    <source>
        <dbReference type="ARBA" id="ARBA00013189"/>
    </source>
</evidence>
<evidence type="ECO:0000256" key="2">
    <source>
        <dbReference type="ARBA" id="ARBA00000083"/>
    </source>
</evidence>
<gene>
    <name evidence="15" type="primary">LOC106808524</name>
</gene>
<evidence type="ECO:0000313" key="15">
    <source>
        <dbReference type="RefSeq" id="XP_014666766.1"/>
    </source>
</evidence>
<dbReference type="RefSeq" id="XP_014666766.1">
    <property type="nucleotide sequence ID" value="XM_014811280.1"/>
</dbReference>
<comment type="catalytic activity">
    <reaction evidence="1">
        <text>UDP-N-acetyl-alpha-D-glucosamine = UDP-N-acetyl-alpha-D-galactosamine</text>
        <dbReference type="Rhea" id="RHEA:20517"/>
        <dbReference type="ChEBI" id="CHEBI:57705"/>
        <dbReference type="ChEBI" id="CHEBI:67138"/>
        <dbReference type="EC" id="5.1.3.7"/>
    </reaction>
</comment>
<proteinExistence type="predicted"/>
<keyword evidence="9" id="KW-0299">Galactose metabolism</keyword>
<feature type="domain" description="NAD(P)-binding" evidence="13">
    <location>
        <begin position="24"/>
        <end position="306"/>
    </location>
</feature>
<evidence type="ECO:0000256" key="9">
    <source>
        <dbReference type="ARBA" id="ARBA00023144"/>
    </source>
</evidence>
<dbReference type="InterPro" id="IPR005886">
    <property type="entry name" value="UDP_G4E"/>
</dbReference>
<comment type="pathway">
    <text evidence="5">Carbohydrate metabolism; galactose metabolism.</text>
</comment>
<dbReference type="GeneID" id="106808524"/>
<dbReference type="SUPFAM" id="SSF51735">
    <property type="entry name" value="NAD(P)-binding Rossmann-fold domains"/>
    <property type="match status" value="1"/>
</dbReference>
<evidence type="ECO:0000256" key="11">
    <source>
        <dbReference type="ARBA" id="ARBA00031827"/>
    </source>
</evidence>
<dbReference type="PRINTS" id="PR01713">
    <property type="entry name" value="NUCEPIMERASE"/>
</dbReference>
<dbReference type="CDD" id="cd05247">
    <property type="entry name" value="UDP_G4E_1_SDR_e"/>
    <property type="match status" value="1"/>
</dbReference>
<comment type="catalytic activity">
    <reaction evidence="2">
        <text>UDP-alpha-D-glucose = UDP-alpha-D-galactose</text>
        <dbReference type="Rhea" id="RHEA:22168"/>
        <dbReference type="ChEBI" id="CHEBI:58885"/>
        <dbReference type="ChEBI" id="CHEBI:66914"/>
        <dbReference type="EC" id="5.1.3.2"/>
    </reaction>
</comment>
<sequence length="401" mass="44206">MTLDRCLHRHRADNFQTIPECIYRIEEIIGEALIFYEADVLDAAALCRIFKEHEIDCVIHFVGLKCVGESWDIPLQYYQTNIGGTMTLLEAMKQHGVHNLVFSSSCTVYGDPQYLPVDEAHPTGACTNPYGRSKHINELILKDFYAANKDWNIVMLRYFNPVGAHTSGKIGEDPQGVPNNLMPYVAQVAVGRRSHLNIFGDDYDTHDGTGVRDYIHVVDLGKGHVAAIKALENSCGCKVYNLGTGHGYSVLDVVAEFRRTSGRDVAYRITERRDGDVAATYSCPSAAARELGWTAVHGLSDMCAHMWKFQSLNPTGYRSPSVANGHTPVTDGETVTDDAEALTVTDARRRECTRRQASAAARLPRQPIETTGESVTNDDGARKGGRPLLTTAHRTSAYGAK</sequence>
<dbReference type="Gene3D" id="3.90.25.10">
    <property type="entry name" value="UDP-galactose 4-epimerase, domain 1"/>
    <property type="match status" value="1"/>
</dbReference>
<keyword evidence="14" id="KW-1185">Reference proteome</keyword>
<dbReference type="NCBIfam" id="NF007956">
    <property type="entry name" value="PRK10675.1"/>
    <property type="match status" value="1"/>
</dbReference>
<dbReference type="EC" id="5.1.3.7" evidence="6"/>
<evidence type="ECO:0000256" key="3">
    <source>
        <dbReference type="ARBA" id="ARBA00001911"/>
    </source>
</evidence>
<dbReference type="Proteomes" id="UP000695022">
    <property type="component" value="Unplaced"/>
</dbReference>
<evidence type="ECO:0000313" key="14">
    <source>
        <dbReference type="Proteomes" id="UP000695022"/>
    </source>
</evidence>
<dbReference type="PANTHER" id="PTHR43725:SF47">
    <property type="entry name" value="UDP-GLUCOSE 4-EPIMERASE"/>
    <property type="match status" value="1"/>
</dbReference>
<evidence type="ECO:0000256" key="6">
    <source>
        <dbReference type="ARBA" id="ARBA00013175"/>
    </source>
</evidence>
<accession>A0ABM1E3J5</accession>
<evidence type="ECO:0000256" key="8">
    <source>
        <dbReference type="ARBA" id="ARBA00023027"/>
    </source>
</evidence>
<comment type="function">
    <text evidence="4">Catalyzes two distinct but analogous reactions: the reversible epimerization of UDP-glucose to UDP-galactose and the reversible epimerization of UDP-N-acetylglucosamine to UDP-N-acetylgalactosamine. The reaction with UDP-Gal plays a critical role in the Leloir pathway of galactose catabolism in which galactose is converted to the glycolytic intermediate glucose 6-phosphate. It contributes to the catabolism of dietary galactose and enables the endogenous biosynthesis of both UDP-Gal and UDP-GalNAc when exogenous sources are limited. Both UDP-sugar interconversions are important in the synthesis of glycoproteins and glycolipids.</text>
</comment>
<organism evidence="14 15">
    <name type="scientific">Priapulus caudatus</name>
    <name type="common">Priapulid worm</name>
    <dbReference type="NCBI Taxonomy" id="37621"/>
    <lineage>
        <taxon>Eukaryota</taxon>
        <taxon>Metazoa</taxon>
        <taxon>Ecdysozoa</taxon>
        <taxon>Scalidophora</taxon>
        <taxon>Priapulida</taxon>
        <taxon>Priapulimorpha</taxon>
        <taxon>Priapulimorphida</taxon>
        <taxon>Priapulidae</taxon>
        <taxon>Priapulus</taxon>
    </lineage>
</organism>
<evidence type="ECO:0000259" key="13">
    <source>
        <dbReference type="Pfam" id="PF16363"/>
    </source>
</evidence>
<evidence type="ECO:0000256" key="12">
    <source>
        <dbReference type="SAM" id="MobiDB-lite"/>
    </source>
</evidence>
<dbReference type="NCBIfam" id="TIGR01179">
    <property type="entry name" value="galE"/>
    <property type="match status" value="1"/>
</dbReference>
<feature type="region of interest" description="Disordered" evidence="12">
    <location>
        <begin position="351"/>
        <end position="401"/>
    </location>
</feature>
<dbReference type="Gene3D" id="3.40.50.720">
    <property type="entry name" value="NAD(P)-binding Rossmann-like Domain"/>
    <property type="match status" value="1"/>
</dbReference>
<keyword evidence="9" id="KW-0119">Carbohydrate metabolism</keyword>
<dbReference type="PANTHER" id="PTHR43725">
    <property type="entry name" value="UDP-GLUCOSE 4-EPIMERASE"/>
    <property type="match status" value="1"/>
</dbReference>
<feature type="compositionally biased region" description="Polar residues" evidence="12">
    <location>
        <begin position="368"/>
        <end position="377"/>
    </location>
</feature>
<dbReference type="Pfam" id="PF16363">
    <property type="entry name" value="GDP_Man_Dehyd"/>
    <property type="match status" value="1"/>
</dbReference>
<evidence type="ECO:0000256" key="4">
    <source>
        <dbReference type="ARBA" id="ARBA00002760"/>
    </source>
</evidence>
<protein>
    <recommendedName>
        <fullName evidence="11">UDP-N-acetylglucosamine 4-epimerase</fullName>
        <ecNumber evidence="7">5.1.3.2</ecNumber>
        <ecNumber evidence="6">5.1.3.7</ecNumber>
    </recommendedName>
</protein>
<name>A0ABM1E3J5_PRICU</name>
<comment type="cofactor">
    <cofactor evidence="3">
        <name>NAD(+)</name>
        <dbReference type="ChEBI" id="CHEBI:57540"/>
    </cofactor>
</comment>
<keyword evidence="10" id="KW-0413">Isomerase</keyword>